<reference evidence="1" key="1">
    <citation type="journal article" date="2021" name="Proc. Natl. Acad. Sci. U.S.A.">
        <title>A Catalog of Tens of Thousands of Viruses from Human Metagenomes Reveals Hidden Associations with Chronic Diseases.</title>
        <authorList>
            <person name="Tisza M.J."/>
            <person name="Buck C.B."/>
        </authorList>
    </citation>
    <scope>NUCLEOTIDE SEQUENCE</scope>
    <source>
        <strain evidence="1">Ct9iM43</strain>
    </source>
</reference>
<name>A0A8S5M3J7_9CAUD</name>
<evidence type="ECO:0000313" key="1">
    <source>
        <dbReference type="EMBL" id="DAD76889.1"/>
    </source>
</evidence>
<dbReference type="EMBL" id="BK014812">
    <property type="protein sequence ID" value="DAD76889.1"/>
    <property type="molecule type" value="Genomic_DNA"/>
</dbReference>
<organism evidence="1">
    <name type="scientific">Siphoviridae sp. ct9iM43</name>
    <dbReference type="NCBI Taxonomy" id="2826177"/>
    <lineage>
        <taxon>Viruses</taxon>
        <taxon>Duplodnaviria</taxon>
        <taxon>Heunggongvirae</taxon>
        <taxon>Uroviricota</taxon>
        <taxon>Caudoviricetes</taxon>
    </lineage>
</organism>
<accession>A0A8S5M3J7</accession>
<proteinExistence type="predicted"/>
<protein>
    <submittedName>
        <fullName evidence="1">Uncharacterized protein</fullName>
    </submittedName>
</protein>
<sequence length="62" mass="7135">MAKENKIDGAENISAPEKKLIQIVVKSPFYDTERHEPGEILEVDETYFAELKEKNLAAEREE</sequence>